<feature type="compositionally biased region" description="Low complexity" evidence="1">
    <location>
        <begin position="69"/>
        <end position="82"/>
    </location>
</feature>
<proteinExistence type="predicted"/>
<keyword evidence="2" id="KW-1133">Transmembrane helix</keyword>
<keyword evidence="2" id="KW-0812">Transmembrane</keyword>
<keyword evidence="4" id="KW-1185">Reference proteome</keyword>
<feature type="compositionally biased region" description="Pro residues" evidence="1">
    <location>
        <begin position="83"/>
        <end position="99"/>
    </location>
</feature>
<evidence type="ECO:0008006" key="5">
    <source>
        <dbReference type="Google" id="ProtNLM"/>
    </source>
</evidence>
<dbReference type="Proteomes" id="UP001518872">
    <property type="component" value="Unassembled WGS sequence"/>
</dbReference>
<accession>A0ABS2IR93</accession>
<organism evidence="3 4">
    <name type="scientific">Micromonospora humida</name>
    <dbReference type="NCBI Taxonomy" id="2809018"/>
    <lineage>
        <taxon>Bacteria</taxon>
        <taxon>Bacillati</taxon>
        <taxon>Actinomycetota</taxon>
        <taxon>Actinomycetes</taxon>
        <taxon>Micromonosporales</taxon>
        <taxon>Micromonosporaceae</taxon>
        <taxon>Micromonospora</taxon>
    </lineage>
</organism>
<feature type="compositionally biased region" description="Basic and acidic residues" evidence="1">
    <location>
        <begin position="1"/>
        <end position="18"/>
    </location>
</feature>
<name>A0ABS2IR93_9ACTN</name>
<keyword evidence="2" id="KW-0472">Membrane</keyword>
<evidence type="ECO:0000256" key="1">
    <source>
        <dbReference type="SAM" id="MobiDB-lite"/>
    </source>
</evidence>
<evidence type="ECO:0000313" key="4">
    <source>
        <dbReference type="Proteomes" id="UP001518872"/>
    </source>
</evidence>
<sequence length="243" mass="25438">MVAPEDVPRNQSSDERPTLRRRLSRHYNERLDGSGRGAVLSALIGLVTALLGAAVAIYVATKGDDKNAPPDARPSAGASSPANAPPVPSSPAAPSPTATPSPTAVPSTEAGPTTAAPSDGAVRWSGEVRFATYGVDLDTVPATVQRYWSTDADLSRDSASADDGLHAEWGQLALWPGPGTPSRQQCAERVSTHGAERVHIPVGRIGCLTTNKDHVAMFTVIRYPDDSFQVTAHVTVWTPAEGS</sequence>
<protein>
    <recommendedName>
        <fullName evidence="5">Serine/threonine protein kinase</fullName>
    </recommendedName>
</protein>
<dbReference type="EMBL" id="JAFEUC010000004">
    <property type="protein sequence ID" value="MBM7076813.1"/>
    <property type="molecule type" value="Genomic_DNA"/>
</dbReference>
<comment type="caution">
    <text evidence="3">The sequence shown here is derived from an EMBL/GenBank/DDBJ whole genome shotgun (WGS) entry which is preliminary data.</text>
</comment>
<feature type="transmembrane region" description="Helical" evidence="2">
    <location>
        <begin position="38"/>
        <end position="60"/>
    </location>
</feature>
<reference evidence="3 4" key="1">
    <citation type="submission" date="2021-02" db="EMBL/GenBank/DDBJ databases">
        <authorList>
            <person name="Ra J.-S."/>
        </authorList>
    </citation>
    <scope>NUCLEOTIDE SEQUENCE [LARGE SCALE GENOMIC DNA]</scope>
    <source>
        <strain evidence="3 4">MMS20-R1-14</strain>
    </source>
</reference>
<feature type="region of interest" description="Disordered" evidence="1">
    <location>
        <begin position="63"/>
        <end position="120"/>
    </location>
</feature>
<feature type="compositionally biased region" description="Low complexity" evidence="1">
    <location>
        <begin position="100"/>
        <end position="110"/>
    </location>
</feature>
<evidence type="ECO:0000256" key="2">
    <source>
        <dbReference type="SAM" id="Phobius"/>
    </source>
</evidence>
<evidence type="ECO:0000313" key="3">
    <source>
        <dbReference type="EMBL" id="MBM7076813.1"/>
    </source>
</evidence>
<dbReference type="RefSeq" id="WP_204924821.1">
    <property type="nucleotide sequence ID" value="NZ_JAFEUC010000004.1"/>
</dbReference>
<gene>
    <name evidence="3" type="ORF">JQX11_10655</name>
</gene>
<feature type="region of interest" description="Disordered" evidence="1">
    <location>
        <begin position="1"/>
        <end position="21"/>
    </location>
</feature>